<name>A0A0F9GF39_9ZZZZ</name>
<accession>A0A0F9GF39</accession>
<proteinExistence type="predicted"/>
<reference evidence="1" key="1">
    <citation type="journal article" date="2015" name="Nature">
        <title>Complex archaea that bridge the gap between prokaryotes and eukaryotes.</title>
        <authorList>
            <person name="Spang A."/>
            <person name="Saw J.H."/>
            <person name="Jorgensen S.L."/>
            <person name="Zaremba-Niedzwiedzka K."/>
            <person name="Martijn J."/>
            <person name="Lind A.E."/>
            <person name="van Eijk R."/>
            <person name="Schleper C."/>
            <person name="Guy L."/>
            <person name="Ettema T.J."/>
        </authorList>
    </citation>
    <scope>NUCLEOTIDE SEQUENCE</scope>
</reference>
<feature type="non-terminal residue" evidence="1">
    <location>
        <position position="48"/>
    </location>
</feature>
<gene>
    <name evidence="1" type="ORF">LCGC14_2128690</name>
</gene>
<dbReference type="EMBL" id="LAZR01026652">
    <property type="protein sequence ID" value="KKL68065.1"/>
    <property type="molecule type" value="Genomic_DNA"/>
</dbReference>
<organism evidence="1">
    <name type="scientific">marine sediment metagenome</name>
    <dbReference type="NCBI Taxonomy" id="412755"/>
    <lineage>
        <taxon>unclassified sequences</taxon>
        <taxon>metagenomes</taxon>
        <taxon>ecological metagenomes</taxon>
    </lineage>
</organism>
<dbReference type="AlphaFoldDB" id="A0A0F9GF39"/>
<protein>
    <submittedName>
        <fullName evidence="1">Uncharacterized protein</fullName>
    </submittedName>
</protein>
<evidence type="ECO:0000313" key="1">
    <source>
        <dbReference type="EMBL" id="KKL68065.1"/>
    </source>
</evidence>
<sequence>MFGNAHFSVCFDDGNYFLSAADHGAKDAVVVEELGEEARRELPQLVGA</sequence>
<comment type="caution">
    <text evidence="1">The sequence shown here is derived from an EMBL/GenBank/DDBJ whole genome shotgun (WGS) entry which is preliminary data.</text>
</comment>